<proteinExistence type="predicted"/>
<feature type="compositionally biased region" description="Pro residues" evidence="1">
    <location>
        <begin position="77"/>
        <end position="86"/>
    </location>
</feature>
<dbReference type="GO" id="GO:0016538">
    <property type="term" value="F:cyclin-dependent protein serine/threonine kinase regulator activity"/>
    <property type="evidence" value="ECO:0007669"/>
    <property type="project" value="TreeGrafter"/>
</dbReference>
<gene>
    <name evidence="3" type="ORF">M406DRAFT_281850</name>
</gene>
<feature type="domain" description="Cyclin N-terminal" evidence="2">
    <location>
        <begin position="95"/>
        <end position="213"/>
    </location>
</feature>
<feature type="non-terminal residue" evidence="3">
    <location>
        <position position="253"/>
    </location>
</feature>
<reference evidence="3" key="1">
    <citation type="journal article" date="2020" name="Phytopathology">
        <title>Genome sequence of the chestnut blight fungus Cryphonectria parasitica EP155: A fundamental resource for an archetypical invasive plant pathogen.</title>
        <authorList>
            <person name="Crouch J.A."/>
            <person name="Dawe A."/>
            <person name="Aerts A."/>
            <person name="Barry K."/>
            <person name="Churchill A.C.L."/>
            <person name="Grimwood J."/>
            <person name="Hillman B."/>
            <person name="Milgroom M.G."/>
            <person name="Pangilinan J."/>
            <person name="Smith M."/>
            <person name="Salamov A."/>
            <person name="Schmutz J."/>
            <person name="Yadav J."/>
            <person name="Grigoriev I.V."/>
            <person name="Nuss D."/>
        </authorList>
    </citation>
    <scope>NUCLEOTIDE SEQUENCE</scope>
    <source>
        <strain evidence="3">EP155</strain>
    </source>
</reference>
<dbReference type="PANTHER" id="PTHR15615">
    <property type="match status" value="1"/>
</dbReference>
<dbReference type="Pfam" id="PF00134">
    <property type="entry name" value="Cyclin_N"/>
    <property type="match status" value="1"/>
</dbReference>
<feature type="compositionally biased region" description="Low complexity" evidence="1">
    <location>
        <begin position="56"/>
        <end position="65"/>
    </location>
</feature>
<accession>A0A9P4XVY9</accession>
<dbReference type="Proteomes" id="UP000803844">
    <property type="component" value="Unassembled WGS sequence"/>
</dbReference>
<dbReference type="PANTHER" id="PTHR15615:SF10">
    <property type="entry name" value="PHO85 CYCLIN-2-RELATED"/>
    <property type="match status" value="1"/>
</dbReference>
<dbReference type="GO" id="GO:0005634">
    <property type="term" value="C:nucleus"/>
    <property type="evidence" value="ECO:0007669"/>
    <property type="project" value="TreeGrafter"/>
</dbReference>
<evidence type="ECO:0000313" key="4">
    <source>
        <dbReference type="Proteomes" id="UP000803844"/>
    </source>
</evidence>
<dbReference type="GeneID" id="63835587"/>
<protein>
    <recommendedName>
        <fullName evidence="2">Cyclin N-terminal domain-containing protein</fullName>
    </recommendedName>
</protein>
<keyword evidence="4" id="KW-1185">Reference proteome</keyword>
<sequence>MASQTFYTALSPAELNARALDEFIYERVSDDMISYLAQAARDVIRCDESMMPPSPTTAASPAPASYQPYNNSSRLPITPPRSPPPVASGDKFLPSLEEFIYNLVWSSNVQVPTLMSTLVYLNRLKSRLQPEAKGLRCTAHRIFLAALILTAKYVNDSSPKNKHWARYTEIWDDANGPRRDYKGRERPADFQFSRTEVNLMEKQLLMLLEWELRITREDLYRELDLFLEPIRQRVSAQHERELRRMEAKALRAE</sequence>
<dbReference type="InterPro" id="IPR013922">
    <property type="entry name" value="Cyclin_PHO80-like"/>
</dbReference>
<dbReference type="GO" id="GO:0000307">
    <property type="term" value="C:cyclin-dependent protein kinase holoenzyme complex"/>
    <property type="evidence" value="ECO:0007669"/>
    <property type="project" value="TreeGrafter"/>
</dbReference>
<dbReference type="GO" id="GO:0019901">
    <property type="term" value="F:protein kinase binding"/>
    <property type="evidence" value="ECO:0007669"/>
    <property type="project" value="InterPro"/>
</dbReference>
<dbReference type="InterPro" id="IPR036915">
    <property type="entry name" value="Cyclin-like_sf"/>
</dbReference>
<dbReference type="EMBL" id="MU032351">
    <property type="protein sequence ID" value="KAF3761770.1"/>
    <property type="molecule type" value="Genomic_DNA"/>
</dbReference>
<evidence type="ECO:0000313" key="3">
    <source>
        <dbReference type="EMBL" id="KAF3761770.1"/>
    </source>
</evidence>
<dbReference type="RefSeq" id="XP_040772749.1">
    <property type="nucleotide sequence ID" value="XM_040918458.1"/>
</dbReference>
<dbReference type="OrthoDB" id="10250320at2759"/>
<dbReference type="SUPFAM" id="SSF47954">
    <property type="entry name" value="Cyclin-like"/>
    <property type="match status" value="1"/>
</dbReference>
<comment type="caution">
    <text evidence="3">The sequence shown here is derived from an EMBL/GenBank/DDBJ whole genome shotgun (WGS) entry which is preliminary data.</text>
</comment>
<name>A0A9P4XVY9_CRYP1</name>
<dbReference type="AlphaFoldDB" id="A0A9P4XVY9"/>
<evidence type="ECO:0000259" key="2">
    <source>
        <dbReference type="Pfam" id="PF00134"/>
    </source>
</evidence>
<feature type="region of interest" description="Disordered" evidence="1">
    <location>
        <begin position="48"/>
        <end position="88"/>
    </location>
</feature>
<evidence type="ECO:0000256" key="1">
    <source>
        <dbReference type="SAM" id="MobiDB-lite"/>
    </source>
</evidence>
<organism evidence="3 4">
    <name type="scientific">Cryphonectria parasitica (strain ATCC 38755 / EP155)</name>
    <dbReference type="NCBI Taxonomy" id="660469"/>
    <lineage>
        <taxon>Eukaryota</taxon>
        <taxon>Fungi</taxon>
        <taxon>Dikarya</taxon>
        <taxon>Ascomycota</taxon>
        <taxon>Pezizomycotina</taxon>
        <taxon>Sordariomycetes</taxon>
        <taxon>Sordariomycetidae</taxon>
        <taxon>Diaporthales</taxon>
        <taxon>Cryphonectriaceae</taxon>
        <taxon>Cryphonectria-Endothia species complex</taxon>
        <taxon>Cryphonectria</taxon>
    </lineage>
</organism>
<dbReference type="CDD" id="cd20557">
    <property type="entry name" value="CYCLIN_ScPCL1-like"/>
    <property type="match status" value="1"/>
</dbReference>
<dbReference type="InterPro" id="IPR006671">
    <property type="entry name" value="Cyclin_N"/>
</dbReference>
<dbReference type="Gene3D" id="1.10.472.10">
    <property type="entry name" value="Cyclin-like"/>
    <property type="match status" value="1"/>
</dbReference>